<dbReference type="Gene3D" id="3.30.70.2220">
    <property type="entry name" value="CRISPR-Cas system, Cmr2 subunit, D1 domain, cysteine cluster"/>
    <property type="match status" value="1"/>
</dbReference>
<name>A0ABX8B6A1_9BACT</name>
<sequence>MSYLLVISIGPVQEFIAAARRTRDLWFGSYLLSEMSRAAAKSVEANGGKLIFPASSNVDNVANVILAELPSGEPKHVAAQAKHEAHQTWLAFANEAYEEAAGAIRQDIWGDQVDDVIEFYAAWVARTDPSPYQSDRARLMRLLAGRKNCRDFAPAKGRAGVPKSSLDGQRESVLKDPAREPWPERLRTQLRIRKGEQLDVVGLVKRVAGGKRPYPSVSRVAADPWIRGNKQKPSFGDLVEACKALPKHVLHHLDEEHFPQFQDFPYEGTVVFKSRHHEWRSEIDEEDWPTSIGQIQDALGKLSEPSPYLAVLVADGDRVGAAIAALASPDAHRDFSENLSGFAKQVHTIVNANRGVLVYAGGDDVLAFLPVDKCLDCARQLHDDFGRRLAMYGNLSLSVGIAIGHFMENLEDLLEYGRAAEKAAKKPDRDGLAVHLHKRGGAPIQIRSPWQDQPDQRLKRYAELLRREAIPSKLPYDLRKLADVYDGWPKETLAQALCADVLRVIRDKQPKAGRHYLEEIEQLVRTRLTDATSLRRFTEEVLIAHQIAMALEQAEAPSVTAEEVAR</sequence>
<dbReference type="InterPro" id="IPR013407">
    <property type="entry name" value="CRISPR-assoc_prot_Cmr2"/>
</dbReference>
<dbReference type="PROSITE" id="PS50887">
    <property type="entry name" value="GGDEF"/>
    <property type="match status" value="1"/>
</dbReference>
<dbReference type="NCBIfam" id="TIGR02577">
    <property type="entry name" value="cas_TM1794_Cmr2"/>
    <property type="match status" value="1"/>
</dbReference>
<organism evidence="5 6">
    <name type="scientific">Chloracidobacterium validum</name>
    <dbReference type="NCBI Taxonomy" id="2821543"/>
    <lineage>
        <taxon>Bacteria</taxon>
        <taxon>Pseudomonadati</taxon>
        <taxon>Acidobacteriota</taxon>
        <taxon>Terriglobia</taxon>
        <taxon>Terriglobales</taxon>
        <taxon>Acidobacteriaceae</taxon>
        <taxon>Chloracidobacterium</taxon>
    </lineage>
</organism>
<evidence type="ECO:0000256" key="1">
    <source>
        <dbReference type="ARBA" id="ARBA00022741"/>
    </source>
</evidence>
<evidence type="ECO:0000256" key="2">
    <source>
        <dbReference type="ARBA" id="ARBA00023118"/>
    </source>
</evidence>
<feature type="domain" description="GGDEF" evidence="4">
    <location>
        <begin position="307"/>
        <end position="437"/>
    </location>
</feature>
<dbReference type="InterPro" id="IPR000160">
    <property type="entry name" value="GGDEF_dom"/>
</dbReference>
<dbReference type="Pfam" id="PF22335">
    <property type="entry name" value="Cas10-Cmr2_palm2"/>
    <property type="match status" value="1"/>
</dbReference>
<evidence type="ECO:0000313" key="5">
    <source>
        <dbReference type="EMBL" id="QUW02501.1"/>
    </source>
</evidence>
<keyword evidence="1" id="KW-0547">Nucleotide-binding</keyword>
<dbReference type="Proteomes" id="UP000676506">
    <property type="component" value="Chromosome 1"/>
</dbReference>
<proteinExistence type="predicted"/>
<dbReference type="Pfam" id="PF12469">
    <property type="entry name" value="Cmr2_N"/>
    <property type="match status" value="1"/>
</dbReference>
<evidence type="ECO:0000259" key="4">
    <source>
        <dbReference type="PROSITE" id="PS50887"/>
    </source>
</evidence>
<keyword evidence="6" id="KW-1185">Reference proteome</keyword>
<dbReference type="InterPro" id="IPR024615">
    <property type="entry name" value="CRISPR-assoc_Cmr2_N"/>
</dbReference>
<dbReference type="RefSeq" id="WP_211428391.1">
    <property type="nucleotide sequence ID" value="NZ_CP072648.1"/>
</dbReference>
<dbReference type="EMBL" id="CP072648">
    <property type="protein sequence ID" value="QUW02501.1"/>
    <property type="molecule type" value="Genomic_DNA"/>
</dbReference>
<evidence type="ECO:0000256" key="3">
    <source>
        <dbReference type="SAM" id="MobiDB-lite"/>
    </source>
</evidence>
<dbReference type="InterPro" id="IPR054767">
    <property type="entry name" value="Cas10-Cmr2_palm2"/>
</dbReference>
<accession>A0ABX8B6A1</accession>
<reference evidence="5 6" key="1">
    <citation type="submission" date="2021-03" db="EMBL/GenBank/DDBJ databases">
        <title>Genomic and phenotypic characterization of Chloracidobacterium isolates provides evidence for multiple species.</title>
        <authorList>
            <person name="Saini M.K."/>
            <person name="Costas A.M.G."/>
            <person name="Tank M."/>
            <person name="Bryant D.A."/>
        </authorList>
    </citation>
    <scope>NUCLEOTIDE SEQUENCE [LARGE SCALE GENOMIC DNA]</scope>
    <source>
        <strain evidence="5 6">BV2-C</strain>
    </source>
</reference>
<protein>
    <submittedName>
        <fullName evidence="5">Type III-B CRISPR-associated protein Cas10/Cmr2</fullName>
    </submittedName>
</protein>
<feature type="region of interest" description="Disordered" evidence="3">
    <location>
        <begin position="154"/>
        <end position="175"/>
    </location>
</feature>
<evidence type="ECO:0000313" key="6">
    <source>
        <dbReference type="Proteomes" id="UP000676506"/>
    </source>
</evidence>
<dbReference type="Gene3D" id="3.30.70.270">
    <property type="match status" value="1"/>
</dbReference>
<dbReference type="InterPro" id="IPR043128">
    <property type="entry name" value="Rev_trsase/Diguanyl_cyclase"/>
</dbReference>
<dbReference type="InterPro" id="IPR038242">
    <property type="entry name" value="Cmr2_N"/>
</dbReference>
<gene>
    <name evidence="5" type="primary">cas10</name>
    <name evidence="5" type="ORF">J8C06_09110</name>
</gene>
<keyword evidence="2" id="KW-0051">Antiviral defense</keyword>